<dbReference type="STRING" id="254406.SAMN04488042_101696"/>
<keyword evidence="5 7" id="KW-1133">Transmembrane helix</keyword>
<evidence type="ECO:0000259" key="8">
    <source>
        <dbReference type="Pfam" id="PF01694"/>
    </source>
</evidence>
<keyword evidence="9" id="KW-0645">Protease</keyword>
<comment type="similarity">
    <text evidence="2">Belongs to the peptidase S54 family.</text>
</comment>
<evidence type="ECO:0000256" key="1">
    <source>
        <dbReference type="ARBA" id="ARBA00004141"/>
    </source>
</evidence>
<feature type="transmembrane region" description="Helical" evidence="7">
    <location>
        <begin position="112"/>
        <end position="131"/>
    </location>
</feature>
<evidence type="ECO:0000256" key="4">
    <source>
        <dbReference type="ARBA" id="ARBA00022801"/>
    </source>
</evidence>
<dbReference type="OrthoDB" id="9797190at2"/>
<feature type="transmembrane region" description="Helical" evidence="7">
    <location>
        <begin position="137"/>
        <end position="157"/>
    </location>
</feature>
<dbReference type="RefSeq" id="WP_093090886.1">
    <property type="nucleotide sequence ID" value="NZ_FOTQ01000001.1"/>
</dbReference>
<feature type="transmembrane region" description="Helical" evidence="7">
    <location>
        <begin position="193"/>
        <end position="211"/>
    </location>
</feature>
<evidence type="ECO:0000256" key="6">
    <source>
        <dbReference type="ARBA" id="ARBA00023136"/>
    </source>
</evidence>
<reference evidence="9 10" key="1">
    <citation type="submission" date="2016-10" db="EMBL/GenBank/DDBJ databases">
        <authorList>
            <person name="de Groot N.N."/>
        </authorList>
    </citation>
    <scope>NUCLEOTIDE SEQUENCE [LARGE SCALE GENOMIC DNA]</scope>
    <source>
        <strain evidence="9 10">DSM 15283</strain>
    </source>
</reference>
<keyword evidence="10" id="KW-1185">Reference proteome</keyword>
<evidence type="ECO:0000256" key="3">
    <source>
        <dbReference type="ARBA" id="ARBA00022692"/>
    </source>
</evidence>
<dbReference type="Pfam" id="PF01694">
    <property type="entry name" value="Rhomboid"/>
    <property type="match status" value="1"/>
</dbReference>
<dbReference type="InterPro" id="IPR050925">
    <property type="entry name" value="Rhomboid_protease_S54"/>
</dbReference>
<evidence type="ECO:0000256" key="7">
    <source>
        <dbReference type="SAM" id="Phobius"/>
    </source>
</evidence>
<dbReference type="PANTHER" id="PTHR43731:SF14">
    <property type="entry name" value="PRESENILIN-ASSOCIATED RHOMBOID-LIKE PROTEIN, MITOCHONDRIAL"/>
    <property type="match status" value="1"/>
</dbReference>
<keyword evidence="3 7" id="KW-0812">Transmembrane</keyword>
<accession>A0A1I4IPV3</accession>
<dbReference type="AlphaFoldDB" id="A0A1I4IPV3"/>
<keyword evidence="6 7" id="KW-0472">Membrane</keyword>
<dbReference type="GO" id="GO:0016020">
    <property type="term" value="C:membrane"/>
    <property type="evidence" value="ECO:0007669"/>
    <property type="project" value="UniProtKB-SubCell"/>
</dbReference>
<sequence>MEWRAFALEAKLKPNRFFLYLLITACCVIEIALSVADHGLLWSTHLRRLVLEYGAFWPGLLGNWQPNYSAQPYTMFLTHSFLHSGPIHLTVNMITLWSLARPVLVRMGQGKFLVLYVATTLGGGAGFALFAPGLQPMVGASGALFGLLGALMACAFVHPDADKVDRRHISLTVLALAGFNLVLWWALGGQLAWQAHLGGFIVGWIAGPLIAPTPDNEHTE</sequence>
<proteinExistence type="inferred from homology"/>
<evidence type="ECO:0000256" key="5">
    <source>
        <dbReference type="ARBA" id="ARBA00022989"/>
    </source>
</evidence>
<dbReference type="InterPro" id="IPR022764">
    <property type="entry name" value="Peptidase_S54_rhomboid_dom"/>
</dbReference>
<dbReference type="Gene3D" id="1.20.1540.10">
    <property type="entry name" value="Rhomboid-like"/>
    <property type="match status" value="1"/>
</dbReference>
<dbReference type="GO" id="GO:0006508">
    <property type="term" value="P:proteolysis"/>
    <property type="evidence" value="ECO:0007669"/>
    <property type="project" value="UniProtKB-KW"/>
</dbReference>
<feature type="transmembrane region" description="Helical" evidence="7">
    <location>
        <begin position="17"/>
        <end position="36"/>
    </location>
</feature>
<feature type="transmembrane region" description="Helical" evidence="7">
    <location>
        <begin position="81"/>
        <end position="100"/>
    </location>
</feature>
<evidence type="ECO:0000313" key="10">
    <source>
        <dbReference type="Proteomes" id="UP000199144"/>
    </source>
</evidence>
<feature type="domain" description="Peptidase S54 rhomboid" evidence="8">
    <location>
        <begin position="74"/>
        <end position="210"/>
    </location>
</feature>
<dbReference type="PANTHER" id="PTHR43731">
    <property type="entry name" value="RHOMBOID PROTEASE"/>
    <property type="match status" value="1"/>
</dbReference>
<name>A0A1I4IPV3_9RHOB</name>
<comment type="subcellular location">
    <subcellularLocation>
        <location evidence="1">Membrane</location>
        <topology evidence="1">Multi-pass membrane protein</topology>
    </subcellularLocation>
</comment>
<evidence type="ECO:0000313" key="9">
    <source>
        <dbReference type="EMBL" id="SFL56419.1"/>
    </source>
</evidence>
<dbReference type="EMBL" id="FOTQ01000001">
    <property type="protein sequence ID" value="SFL56419.1"/>
    <property type="molecule type" value="Genomic_DNA"/>
</dbReference>
<dbReference type="InterPro" id="IPR035952">
    <property type="entry name" value="Rhomboid-like_sf"/>
</dbReference>
<gene>
    <name evidence="9" type="ORF">SAMN04488042_101696</name>
</gene>
<dbReference type="GO" id="GO:0004252">
    <property type="term" value="F:serine-type endopeptidase activity"/>
    <property type="evidence" value="ECO:0007669"/>
    <property type="project" value="InterPro"/>
</dbReference>
<evidence type="ECO:0000256" key="2">
    <source>
        <dbReference type="ARBA" id="ARBA00009045"/>
    </source>
</evidence>
<dbReference type="SUPFAM" id="SSF144091">
    <property type="entry name" value="Rhomboid-like"/>
    <property type="match status" value="1"/>
</dbReference>
<dbReference type="Proteomes" id="UP000199144">
    <property type="component" value="Unassembled WGS sequence"/>
</dbReference>
<organism evidence="9 10">
    <name type="scientific">Shimia aestuarii</name>
    <dbReference type="NCBI Taxonomy" id="254406"/>
    <lineage>
        <taxon>Bacteria</taxon>
        <taxon>Pseudomonadati</taxon>
        <taxon>Pseudomonadota</taxon>
        <taxon>Alphaproteobacteria</taxon>
        <taxon>Rhodobacterales</taxon>
        <taxon>Roseobacteraceae</taxon>
    </lineage>
</organism>
<keyword evidence="4" id="KW-0378">Hydrolase</keyword>
<feature type="transmembrane region" description="Helical" evidence="7">
    <location>
        <begin position="169"/>
        <end position="187"/>
    </location>
</feature>
<protein>
    <submittedName>
        <fullName evidence="9">Membrane associated serine protease, rhomboid family</fullName>
    </submittedName>
</protein>